<gene>
    <name evidence="1" type="ORF">V1633_16660</name>
</gene>
<dbReference type="InterPro" id="IPR011990">
    <property type="entry name" value="TPR-like_helical_dom_sf"/>
</dbReference>
<sequence length="278" mass="30813">MDDLLRHAAEEGHAWAMQRLAGLLIEDGIELDDDPELFEEGESWLRRAADAGDKHANLLLPNLLERLGKTEDAADILQQRATTDDQEVLLDVADQLMHLGHHDEANEVLRRLTAAGKPQAPVRLAHVLRQAGQLEQAEVLLRQTAAEDLHALVELARMLAKTGRTAEAEQLMRGVVQPTTEVLSALADVLEKDGRAKEADRVLRDACLAGADLIELEFSLQGTEAEQLRRYGLEPDGRTAAPWRAPEPTPKARTAVNENLPFAEWFGLPYPRYSERGP</sequence>
<name>A0ABU7RV80_9ACTN</name>
<dbReference type="EMBL" id="JAZGQK010000013">
    <property type="protein sequence ID" value="MEE6260124.1"/>
    <property type="molecule type" value="Genomic_DNA"/>
</dbReference>
<dbReference type="Gene3D" id="1.25.40.10">
    <property type="entry name" value="Tetratricopeptide repeat domain"/>
    <property type="match status" value="2"/>
</dbReference>
<evidence type="ECO:0000313" key="1">
    <source>
        <dbReference type="EMBL" id="MEE6260124.1"/>
    </source>
</evidence>
<proteinExistence type="predicted"/>
<dbReference type="SUPFAM" id="SSF48452">
    <property type="entry name" value="TPR-like"/>
    <property type="match status" value="1"/>
</dbReference>
<protein>
    <recommendedName>
        <fullName evidence="3">Sel1 repeat family protein</fullName>
    </recommendedName>
</protein>
<dbReference type="Pfam" id="PF13374">
    <property type="entry name" value="TPR_10"/>
    <property type="match status" value="1"/>
</dbReference>
<dbReference type="Pfam" id="PF07721">
    <property type="entry name" value="TPR_4"/>
    <property type="match status" value="1"/>
</dbReference>
<dbReference type="InterPro" id="IPR011717">
    <property type="entry name" value="TPR-4"/>
</dbReference>
<evidence type="ECO:0008006" key="3">
    <source>
        <dbReference type="Google" id="ProtNLM"/>
    </source>
</evidence>
<comment type="caution">
    <text evidence="1">The sequence shown here is derived from an EMBL/GenBank/DDBJ whole genome shotgun (WGS) entry which is preliminary data.</text>
</comment>
<keyword evidence="2" id="KW-1185">Reference proteome</keyword>
<reference evidence="1 2" key="1">
    <citation type="submission" date="2024-01" db="EMBL/GenBank/DDBJ databases">
        <title>Genome insights into Plantactinospora sonchi sp. nov.</title>
        <authorList>
            <person name="Wang L."/>
        </authorList>
    </citation>
    <scope>NUCLEOTIDE SEQUENCE [LARGE SCALE GENOMIC DNA]</scope>
    <source>
        <strain evidence="1 2">NEAU-QY2</strain>
    </source>
</reference>
<dbReference type="Proteomes" id="UP001332243">
    <property type="component" value="Unassembled WGS sequence"/>
</dbReference>
<accession>A0ABU7RV80</accession>
<evidence type="ECO:0000313" key="2">
    <source>
        <dbReference type="Proteomes" id="UP001332243"/>
    </source>
</evidence>
<dbReference type="SUPFAM" id="SSF81901">
    <property type="entry name" value="HCP-like"/>
    <property type="match status" value="1"/>
</dbReference>
<organism evidence="1 2">
    <name type="scientific">Plantactinospora sonchi</name>
    <dbReference type="NCBI Taxonomy" id="1544735"/>
    <lineage>
        <taxon>Bacteria</taxon>
        <taxon>Bacillati</taxon>
        <taxon>Actinomycetota</taxon>
        <taxon>Actinomycetes</taxon>
        <taxon>Micromonosporales</taxon>
        <taxon>Micromonosporaceae</taxon>
        <taxon>Plantactinospora</taxon>
    </lineage>
</organism>